<evidence type="ECO:0000256" key="2">
    <source>
        <dbReference type="ARBA" id="ARBA00022692"/>
    </source>
</evidence>
<sequence>MTTENVRSYPSATGDVDPQIRPEPAAPTPTAQHGSYVMNGPQDHVRRASAEGGADQHERTVAMWAHLTLPIGILTTMGLGTIVAALTLWIMNRDKPFARRAAAGSFNAACTTLIVTIGSMALFGLGMHLLNGVLLDSVFGAPGIGGLGVLGGIAIATVAGPLSFMGAMLAVAITGVVAATRAYSGTPFRYRPVLRILQ</sequence>
<feature type="region of interest" description="Disordered" evidence="5">
    <location>
        <begin position="1"/>
        <end position="34"/>
    </location>
</feature>
<name>A0ABQ6ITE6_9MICO</name>
<evidence type="ECO:0000256" key="1">
    <source>
        <dbReference type="ARBA" id="ARBA00004141"/>
    </source>
</evidence>
<keyword evidence="8" id="KW-1185">Reference proteome</keyword>
<feature type="transmembrane region" description="Helical" evidence="6">
    <location>
        <begin position="166"/>
        <end position="184"/>
    </location>
</feature>
<evidence type="ECO:0000256" key="3">
    <source>
        <dbReference type="ARBA" id="ARBA00022989"/>
    </source>
</evidence>
<dbReference type="Proteomes" id="UP001157126">
    <property type="component" value="Unassembled WGS sequence"/>
</dbReference>
<reference evidence="8" key="1">
    <citation type="journal article" date="2019" name="Int. J. Syst. Evol. Microbiol.">
        <title>The Global Catalogue of Microorganisms (GCM) 10K type strain sequencing project: providing services to taxonomists for standard genome sequencing and annotation.</title>
        <authorList>
            <consortium name="The Broad Institute Genomics Platform"/>
            <consortium name="The Broad Institute Genome Sequencing Center for Infectious Disease"/>
            <person name="Wu L."/>
            <person name="Ma J."/>
        </authorList>
    </citation>
    <scope>NUCLEOTIDE SEQUENCE [LARGE SCALE GENOMIC DNA]</scope>
    <source>
        <strain evidence="8">NBRC 113072</strain>
    </source>
</reference>
<evidence type="ECO:0000256" key="4">
    <source>
        <dbReference type="ARBA" id="ARBA00023136"/>
    </source>
</evidence>
<evidence type="ECO:0000313" key="7">
    <source>
        <dbReference type="EMBL" id="GMA40427.1"/>
    </source>
</evidence>
<feature type="transmembrane region" description="Helical" evidence="6">
    <location>
        <begin position="102"/>
        <end position="127"/>
    </location>
</feature>
<dbReference type="RefSeq" id="WP_284304130.1">
    <property type="nucleotide sequence ID" value="NZ_BSUO01000001.1"/>
</dbReference>
<organism evidence="7 8">
    <name type="scientific">Mobilicoccus caccae</name>
    <dbReference type="NCBI Taxonomy" id="1859295"/>
    <lineage>
        <taxon>Bacteria</taxon>
        <taxon>Bacillati</taxon>
        <taxon>Actinomycetota</taxon>
        <taxon>Actinomycetes</taxon>
        <taxon>Micrococcales</taxon>
        <taxon>Dermatophilaceae</taxon>
        <taxon>Mobilicoccus</taxon>
    </lineage>
</organism>
<dbReference type="InterPro" id="IPR019109">
    <property type="entry name" value="MamF_MmsF"/>
</dbReference>
<keyword evidence="4 6" id="KW-0472">Membrane</keyword>
<keyword evidence="2 6" id="KW-0812">Transmembrane</keyword>
<comment type="caution">
    <text evidence="7">The sequence shown here is derived from an EMBL/GenBank/DDBJ whole genome shotgun (WGS) entry which is preliminary data.</text>
</comment>
<evidence type="ECO:0008006" key="9">
    <source>
        <dbReference type="Google" id="ProtNLM"/>
    </source>
</evidence>
<dbReference type="EMBL" id="BSUO01000001">
    <property type="protein sequence ID" value="GMA40427.1"/>
    <property type="molecule type" value="Genomic_DNA"/>
</dbReference>
<evidence type="ECO:0000313" key="8">
    <source>
        <dbReference type="Proteomes" id="UP001157126"/>
    </source>
</evidence>
<evidence type="ECO:0000256" key="5">
    <source>
        <dbReference type="SAM" id="MobiDB-lite"/>
    </source>
</evidence>
<comment type="subcellular location">
    <subcellularLocation>
        <location evidence="1">Membrane</location>
        <topology evidence="1">Multi-pass membrane protein</topology>
    </subcellularLocation>
</comment>
<gene>
    <name evidence="7" type="ORF">GCM10025883_24720</name>
</gene>
<protein>
    <recommendedName>
        <fullName evidence="9">DUF4870 domain-containing protein</fullName>
    </recommendedName>
</protein>
<proteinExistence type="predicted"/>
<feature type="transmembrane region" description="Helical" evidence="6">
    <location>
        <begin position="67"/>
        <end position="90"/>
    </location>
</feature>
<evidence type="ECO:0000256" key="6">
    <source>
        <dbReference type="SAM" id="Phobius"/>
    </source>
</evidence>
<feature type="transmembrane region" description="Helical" evidence="6">
    <location>
        <begin position="139"/>
        <end position="159"/>
    </location>
</feature>
<feature type="compositionally biased region" description="Polar residues" evidence="5">
    <location>
        <begin position="1"/>
        <end position="11"/>
    </location>
</feature>
<keyword evidence="3 6" id="KW-1133">Transmembrane helix</keyword>
<accession>A0ABQ6ITE6</accession>
<dbReference type="Pfam" id="PF09685">
    <property type="entry name" value="MamF_MmsF"/>
    <property type="match status" value="1"/>
</dbReference>